<keyword evidence="1" id="KW-1133">Transmembrane helix</keyword>
<keyword evidence="1" id="KW-0812">Transmembrane</keyword>
<dbReference type="Proteomes" id="UP001652623">
    <property type="component" value="Chromosome 7"/>
</dbReference>
<organism evidence="2 3">
    <name type="scientific">Ziziphus jujuba</name>
    <name type="common">Chinese jujube</name>
    <name type="synonym">Ziziphus sativa</name>
    <dbReference type="NCBI Taxonomy" id="326968"/>
    <lineage>
        <taxon>Eukaryota</taxon>
        <taxon>Viridiplantae</taxon>
        <taxon>Streptophyta</taxon>
        <taxon>Embryophyta</taxon>
        <taxon>Tracheophyta</taxon>
        <taxon>Spermatophyta</taxon>
        <taxon>Magnoliopsida</taxon>
        <taxon>eudicotyledons</taxon>
        <taxon>Gunneridae</taxon>
        <taxon>Pentapetalae</taxon>
        <taxon>rosids</taxon>
        <taxon>fabids</taxon>
        <taxon>Rosales</taxon>
        <taxon>Rhamnaceae</taxon>
        <taxon>Paliureae</taxon>
        <taxon>Ziziphus</taxon>
    </lineage>
</organism>
<dbReference type="GeneID" id="125423862"/>
<feature type="transmembrane region" description="Helical" evidence="1">
    <location>
        <begin position="92"/>
        <end position="112"/>
    </location>
</feature>
<proteinExistence type="predicted"/>
<keyword evidence="2" id="KW-1185">Reference proteome</keyword>
<dbReference type="RefSeq" id="XP_060674741.1">
    <property type="nucleotide sequence ID" value="XM_060818758.1"/>
</dbReference>
<accession>A0ABM4ADD7</accession>
<evidence type="ECO:0000256" key="1">
    <source>
        <dbReference type="SAM" id="Phobius"/>
    </source>
</evidence>
<sequence length="300" mass="32214">MGMLRPLDVIFSFLVPIAMLVVVSLHELGLTEDLLATTIIEMRITILEVEVSLVMAGVLIDQFVKSVKWLDILVMFVIIGMLNHFSRVFYSQALLLAVLILGLSLLEFHTLYHTLYNFNYNMRSPVMPESTIGMVAPNLQSYGSMSGLSNLFSYGVSTPLGSSNNISGQVPQQSTGFCVHNGVPHFGAPLSASFGMNSAGSPFMPPMSASIGSNVVGHSSVPQMSANMSNLSLSPHSSANVVSATVDPNPSWFLDSGATNHVAADGDSLLEHIEFQGNNKLTVGNGQNVDITHIVRQNST</sequence>
<feature type="transmembrane region" description="Helical" evidence="1">
    <location>
        <begin position="67"/>
        <end position="86"/>
    </location>
</feature>
<feature type="transmembrane region" description="Helical" evidence="1">
    <location>
        <begin position="7"/>
        <end position="26"/>
    </location>
</feature>
<reference evidence="3" key="1">
    <citation type="submission" date="2025-08" db="UniProtKB">
        <authorList>
            <consortium name="RefSeq"/>
        </authorList>
    </citation>
    <scope>IDENTIFICATION</scope>
    <source>
        <tissue evidence="3">Seedling</tissue>
    </source>
</reference>
<protein>
    <submittedName>
        <fullName evidence="3">Uncharacterized protein LOC125423862 isoform X3</fullName>
    </submittedName>
</protein>
<evidence type="ECO:0000313" key="2">
    <source>
        <dbReference type="Proteomes" id="UP001652623"/>
    </source>
</evidence>
<keyword evidence="1" id="KW-0472">Membrane</keyword>
<name>A0ABM4ADD7_ZIZJJ</name>
<gene>
    <name evidence="3" type="primary">LOC125423862</name>
</gene>
<evidence type="ECO:0000313" key="3">
    <source>
        <dbReference type="RefSeq" id="XP_060674741.1"/>
    </source>
</evidence>